<dbReference type="NCBIfam" id="TIGR03026">
    <property type="entry name" value="NDP-sugDHase"/>
    <property type="match status" value="1"/>
</dbReference>
<proteinExistence type="inferred from homology"/>
<dbReference type="EMBL" id="JAAZSQ010000011">
    <property type="protein sequence ID" value="NKX55362.1"/>
    <property type="molecule type" value="Genomic_DNA"/>
</dbReference>
<dbReference type="SMART" id="SM00984">
    <property type="entry name" value="UDPG_MGDP_dh_C"/>
    <property type="match status" value="1"/>
</dbReference>
<dbReference type="Proteomes" id="UP000544090">
    <property type="component" value="Unassembled WGS sequence"/>
</dbReference>
<evidence type="ECO:0000313" key="5">
    <source>
        <dbReference type="EMBL" id="NKX55362.1"/>
    </source>
</evidence>
<sequence length="435" mass="45744">MGKTTFDLAVIGLGYIGLPTAATFASHGKKVAGVDVKQSTVDAVNRGEVPFVEPDLGVVVSGTVSLGSLKAFTEVPQADAFIIAVPTPVAEDKDVDLSYLRSAAEMIAPVLRGGELVILESTSPPGTTERIGEFLVAARPDLCLLPEPGKRQIHLAHSPERVLPGRIMIEIVTNDRVVGGLTPEASRMAKELYEVICQGEIHVTDAKTAEMTKLAENSFRDLNIAFANQLALMCGQLGVDVWRLIELANRHPRVDILKPGPGVGGHCIAVDPWFLVSAFPNHSGLARAARELNDSMPGHVVDRALAAVADVPAPTIALLGLAFKANVDDTRESPAMDVVRLLADAAPGATLLAVDPHVPALPQALAGAGNIGLAELDTALEAADLVVLLVDHDEFKALDQDRLLGRRIIDTRGVWRPADGADGSLAAAAVPSLAL</sequence>
<dbReference type="InterPro" id="IPR008927">
    <property type="entry name" value="6-PGluconate_DH-like_C_sf"/>
</dbReference>
<evidence type="ECO:0000256" key="1">
    <source>
        <dbReference type="ARBA" id="ARBA00023002"/>
    </source>
</evidence>
<accession>A0A7X6HDW8</accession>
<dbReference type="EC" id="1.1.1.336" evidence="5"/>
<dbReference type="GO" id="GO:0089714">
    <property type="term" value="F:UDP-N-acetyl-D-mannosamine dehydrogenase activity"/>
    <property type="evidence" value="ECO:0007669"/>
    <property type="project" value="UniProtKB-EC"/>
</dbReference>
<keyword evidence="6" id="KW-1185">Reference proteome</keyword>
<dbReference type="InterPro" id="IPR036291">
    <property type="entry name" value="NAD(P)-bd_dom_sf"/>
</dbReference>
<dbReference type="InterPro" id="IPR028359">
    <property type="entry name" value="UDP_ManNAc/GlcNAc_DH"/>
</dbReference>
<dbReference type="Pfam" id="PF03720">
    <property type="entry name" value="UDPG_MGDP_dh_C"/>
    <property type="match status" value="1"/>
</dbReference>
<dbReference type="PANTHER" id="PTHR43491:SF1">
    <property type="entry name" value="UDP-N-ACETYL-D-MANNOSAMINE DEHYDROGENASE"/>
    <property type="match status" value="1"/>
</dbReference>
<dbReference type="Pfam" id="PF00984">
    <property type="entry name" value="UDPG_MGDP_dh"/>
    <property type="match status" value="1"/>
</dbReference>
<dbReference type="NCBIfam" id="NF008286">
    <property type="entry name" value="PRK11064.1"/>
    <property type="match status" value="1"/>
</dbReference>
<dbReference type="InterPro" id="IPR017476">
    <property type="entry name" value="UDP-Glc/GDP-Man"/>
</dbReference>
<comment type="similarity">
    <text evidence="3">Belongs to the UDP-glucose/GDP-mannose dehydrogenase family.</text>
</comment>
<dbReference type="InterPro" id="IPR036220">
    <property type="entry name" value="UDP-Glc/GDP-Man_DH_C_sf"/>
</dbReference>
<dbReference type="SUPFAM" id="SSF48179">
    <property type="entry name" value="6-phosphogluconate dehydrogenase C-terminal domain-like"/>
    <property type="match status" value="1"/>
</dbReference>
<dbReference type="GO" id="GO:0016628">
    <property type="term" value="F:oxidoreductase activity, acting on the CH-CH group of donors, NAD or NADP as acceptor"/>
    <property type="evidence" value="ECO:0007669"/>
    <property type="project" value="InterPro"/>
</dbReference>
<dbReference type="SUPFAM" id="SSF52413">
    <property type="entry name" value="UDP-glucose/GDP-mannose dehydrogenase C-terminal domain"/>
    <property type="match status" value="1"/>
</dbReference>
<dbReference type="PIRSF" id="PIRSF000124">
    <property type="entry name" value="UDPglc_GDPman_dh"/>
    <property type="match status" value="1"/>
</dbReference>
<reference evidence="5 6" key="1">
    <citation type="submission" date="2020-04" db="EMBL/GenBank/DDBJ databases">
        <title>Arthrobacter sp. nov.</title>
        <authorList>
            <person name="Liu S."/>
        </authorList>
    </citation>
    <scope>NUCLEOTIDE SEQUENCE [LARGE SCALE GENOMIC DNA]</scope>
    <source>
        <strain evidence="5 6">E918</strain>
    </source>
</reference>
<dbReference type="PANTHER" id="PTHR43491">
    <property type="entry name" value="UDP-N-ACETYL-D-MANNOSAMINE DEHYDROGENASE"/>
    <property type="match status" value="1"/>
</dbReference>
<evidence type="ECO:0000259" key="4">
    <source>
        <dbReference type="SMART" id="SM00984"/>
    </source>
</evidence>
<dbReference type="GO" id="GO:0000271">
    <property type="term" value="P:polysaccharide biosynthetic process"/>
    <property type="evidence" value="ECO:0007669"/>
    <property type="project" value="InterPro"/>
</dbReference>
<gene>
    <name evidence="5" type="primary">wecC</name>
    <name evidence="5" type="ORF">HGG74_12590</name>
</gene>
<organism evidence="5 6">
    <name type="scientific">Arthrobacter mobilis</name>
    <dbReference type="NCBI Taxonomy" id="2724944"/>
    <lineage>
        <taxon>Bacteria</taxon>
        <taxon>Bacillati</taxon>
        <taxon>Actinomycetota</taxon>
        <taxon>Actinomycetes</taxon>
        <taxon>Micrococcales</taxon>
        <taxon>Micrococcaceae</taxon>
        <taxon>Arthrobacter</taxon>
    </lineage>
</organism>
<dbReference type="InterPro" id="IPR014026">
    <property type="entry name" value="UDP-Glc/GDP-Man_DH_dimer"/>
</dbReference>
<dbReference type="PIRSF" id="PIRSF500136">
    <property type="entry name" value="UDP_ManNAc_DH"/>
    <property type="match status" value="1"/>
</dbReference>
<evidence type="ECO:0000256" key="3">
    <source>
        <dbReference type="PIRNR" id="PIRNR000124"/>
    </source>
</evidence>
<dbReference type="RefSeq" id="WP_168486811.1">
    <property type="nucleotide sequence ID" value="NZ_JAAZSQ010000011.1"/>
</dbReference>
<dbReference type="AlphaFoldDB" id="A0A7X6HDW8"/>
<dbReference type="InterPro" id="IPR014027">
    <property type="entry name" value="UDP-Glc/GDP-Man_DH_C"/>
</dbReference>
<keyword evidence="1 5" id="KW-0560">Oxidoreductase</keyword>
<comment type="caution">
    <text evidence="5">The sequence shown here is derived from an EMBL/GenBank/DDBJ whole genome shotgun (WGS) entry which is preliminary data.</text>
</comment>
<dbReference type="GO" id="GO:0051287">
    <property type="term" value="F:NAD binding"/>
    <property type="evidence" value="ECO:0007669"/>
    <property type="project" value="InterPro"/>
</dbReference>
<keyword evidence="2" id="KW-0520">NAD</keyword>
<protein>
    <submittedName>
        <fullName evidence="5">UDP-N-acetyl-D-mannosamine dehydrogenase</fullName>
        <ecNumber evidence="5">1.1.1.336</ecNumber>
    </submittedName>
</protein>
<evidence type="ECO:0000256" key="2">
    <source>
        <dbReference type="ARBA" id="ARBA00023027"/>
    </source>
</evidence>
<name>A0A7X6HDW8_9MICC</name>
<evidence type="ECO:0000313" key="6">
    <source>
        <dbReference type="Proteomes" id="UP000544090"/>
    </source>
</evidence>
<dbReference type="Gene3D" id="1.20.5.100">
    <property type="entry name" value="Cytochrome c1, transmembrane anchor, C-terminal"/>
    <property type="match status" value="1"/>
</dbReference>
<dbReference type="InterPro" id="IPR001732">
    <property type="entry name" value="UDP-Glc/GDP-Man_DH_N"/>
</dbReference>
<dbReference type="Gene3D" id="3.40.50.720">
    <property type="entry name" value="NAD(P)-binding Rossmann-like Domain"/>
    <property type="match status" value="2"/>
</dbReference>
<dbReference type="Pfam" id="PF03721">
    <property type="entry name" value="UDPG_MGDP_dh_N"/>
    <property type="match status" value="1"/>
</dbReference>
<dbReference type="SUPFAM" id="SSF51735">
    <property type="entry name" value="NAD(P)-binding Rossmann-fold domains"/>
    <property type="match status" value="1"/>
</dbReference>
<feature type="domain" description="UDP-glucose/GDP-mannose dehydrogenase C-terminal" evidence="4">
    <location>
        <begin position="317"/>
        <end position="417"/>
    </location>
</feature>